<evidence type="ECO:0000313" key="1">
    <source>
        <dbReference type="EMBL" id="MFD1984277.1"/>
    </source>
</evidence>
<name>A0ABW4UDT4_9HYPH</name>
<proteinExistence type="predicted"/>
<keyword evidence="2" id="KW-1185">Reference proteome</keyword>
<organism evidence="1 2">
    <name type="scientific">Mesorhizobium newzealandense</name>
    <dbReference type="NCBI Taxonomy" id="1300302"/>
    <lineage>
        <taxon>Bacteria</taxon>
        <taxon>Pseudomonadati</taxon>
        <taxon>Pseudomonadota</taxon>
        <taxon>Alphaproteobacteria</taxon>
        <taxon>Hyphomicrobiales</taxon>
        <taxon>Phyllobacteriaceae</taxon>
        <taxon>Mesorhizobium</taxon>
    </lineage>
</organism>
<comment type="caution">
    <text evidence="1">The sequence shown here is derived from an EMBL/GenBank/DDBJ whole genome shotgun (WGS) entry which is preliminary data.</text>
</comment>
<sequence>MVSAEIVEAREFATRLGDNLPRRIEAAALGVRSKALFQLLCAREALIWRSEDARNACNALEREDLSVAAPLTRSLTENAALVWTLGDS</sequence>
<reference evidence="2" key="1">
    <citation type="journal article" date="2019" name="Int. J. Syst. Evol. Microbiol.">
        <title>The Global Catalogue of Microorganisms (GCM) 10K type strain sequencing project: providing services to taxonomists for standard genome sequencing and annotation.</title>
        <authorList>
            <consortium name="The Broad Institute Genomics Platform"/>
            <consortium name="The Broad Institute Genome Sequencing Center for Infectious Disease"/>
            <person name="Wu L."/>
            <person name="Ma J."/>
        </authorList>
    </citation>
    <scope>NUCLEOTIDE SEQUENCE [LARGE SCALE GENOMIC DNA]</scope>
    <source>
        <strain evidence="2">CGMCC 1.16225</strain>
    </source>
</reference>
<dbReference type="RefSeq" id="WP_379100044.1">
    <property type="nucleotide sequence ID" value="NZ_JBHUGZ010000012.1"/>
</dbReference>
<dbReference type="EMBL" id="JBHUGZ010000012">
    <property type="protein sequence ID" value="MFD1984277.1"/>
    <property type="molecule type" value="Genomic_DNA"/>
</dbReference>
<evidence type="ECO:0000313" key="2">
    <source>
        <dbReference type="Proteomes" id="UP001597405"/>
    </source>
</evidence>
<accession>A0ABW4UDT4</accession>
<gene>
    <name evidence="1" type="ORF">ACFSOZ_16645</name>
</gene>
<dbReference type="Proteomes" id="UP001597405">
    <property type="component" value="Unassembled WGS sequence"/>
</dbReference>
<protein>
    <submittedName>
        <fullName evidence="1">Uncharacterized protein</fullName>
    </submittedName>
</protein>